<gene>
    <name evidence="1" type="ORF">QLQ15_11870</name>
</gene>
<evidence type="ECO:0000313" key="2">
    <source>
        <dbReference type="Proteomes" id="UP001321580"/>
    </source>
</evidence>
<sequence>MSFDTFCAYDDDGNRYTVYVRRTYIDARGGGGSVRVEGLRSYHLGDGGAVDQLDEERFSVVATGRELRRTRSVAA</sequence>
<dbReference type="EMBL" id="JASGBI010000001">
    <property type="protein sequence ID" value="MDI9239602.1"/>
    <property type="molecule type" value="Genomic_DNA"/>
</dbReference>
<organism evidence="1 2">
    <name type="scientific">Lysobacter stagni</name>
    <dbReference type="NCBI Taxonomy" id="3045172"/>
    <lineage>
        <taxon>Bacteria</taxon>
        <taxon>Pseudomonadati</taxon>
        <taxon>Pseudomonadota</taxon>
        <taxon>Gammaproteobacteria</taxon>
        <taxon>Lysobacterales</taxon>
        <taxon>Lysobacteraceae</taxon>
        <taxon>Lysobacter</taxon>
    </lineage>
</organism>
<proteinExistence type="predicted"/>
<keyword evidence="2" id="KW-1185">Reference proteome</keyword>
<dbReference type="RefSeq" id="WP_283212980.1">
    <property type="nucleotide sequence ID" value="NZ_JASGBI010000001.1"/>
</dbReference>
<comment type="caution">
    <text evidence="1">The sequence shown here is derived from an EMBL/GenBank/DDBJ whole genome shotgun (WGS) entry which is preliminary data.</text>
</comment>
<evidence type="ECO:0000313" key="1">
    <source>
        <dbReference type="EMBL" id="MDI9239602.1"/>
    </source>
</evidence>
<name>A0ABT6XHH8_9GAMM</name>
<protein>
    <submittedName>
        <fullName evidence="1">Uncharacterized protein</fullName>
    </submittedName>
</protein>
<dbReference type="Proteomes" id="UP001321580">
    <property type="component" value="Unassembled WGS sequence"/>
</dbReference>
<accession>A0ABT6XHH8</accession>
<reference evidence="1 2" key="1">
    <citation type="submission" date="2023-05" db="EMBL/GenBank/DDBJ databases">
        <title>Lysobacter sp. strain LF1 Genome sequencing and assembly.</title>
        <authorList>
            <person name="Jung Y."/>
        </authorList>
    </citation>
    <scope>NUCLEOTIDE SEQUENCE [LARGE SCALE GENOMIC DNA]</scope>
    <source>
        <strain evidence="1 2">LF1</strain>
    </source>
</reference>